<dbReference type="Proteomes" id="UP000500791">
    <property type="component" value="Chromosome"/>
</dbReference>
<dbReference type="InterPro" id="IPR011057">
    <property type="entry name" value="Mss4-like_sf"/>
</dbReference>
<dbReference type="InterPro" id="IPR029063">
    <property type="entry name" value="SAM-dependent_MTases_sf"/>
</dbReference>
<organism evidence="6 7">
    <name type="scientific">Pontivivens nitratireducens</name>
    <dbReference type="NCBI Taxonomy" id="2758038"/>
    <lineage>
        <taxon>Bacteria</taxon>
        <taxon>Pseudomonadati</taxon>
        <taxon>Pseudomonadota</taxon>
        <taxon>Alphaproteobacteria</taxon>
        <taxon>Rhodobacterales</taxon>
        <taxon>Paracoccaceae</taxon>
        <taxon>Pontivivens</taxon>
    </lineage>
</organism>
<dbReference type="PROSITE" id="PS51891">
    <property type="entry name" value="CENP_V_GFA"/>
    <property type="match status" value="1"/>
</dbReference>
<dbReference type="Pfam" id="PF13489">
    <property type="entry name" value="Methyltransf_23"/>
    <property type="match status" value="1"/>
</dbReference>
<accession>A0A6G7VPD5</accession>
<evidence type="ECO:0000313" key="6">
    <source>
        <dbReference type="EMBL" id="QIK41718.1"/>
    </source>
</evidence>
<evidence type="ECO:0000256" key="3">
    <source>
        <dbReference type="ARBA" id="ARBA00022833"/>
    </source>
</evidence>
<evidence type="ECO:0000256" key="1">
    <source>
        <dbReference type="ARBA" id="ARBA00005495"/>
    </source>
</evidence>
<keyword evidence="6" id="KW-0489">Methyltransferase</keyword>
<keyword evidence="7" id="KW-1185">Reference proteome</keyword>
<dbReference type="GO" id="GO:0008168">
    <property type="term" value="F:methyltransferase activity"/>
    <property type="evidence" value="ECO:0007669"/>
    <property type="project" value="UniProtKB-KW"/>
</dbReference>
<dbReference type="GO" id="GO:0046872">
    <property type="term" value="F:metal ion binding"/>
    <property type="evidence" value="ECO:0007669"/>
    <property type="project" value="UniProtKB-KW"/>
</dbReference>
<sequence>MPADRSVRMSLTGGCQCGAIRYEIHGEPLGFARCHCTDCQRQSGSAFGLSLYVAPGDVVWTGEMSQWNDVAASGRKVIRDFCPTCGTRLMNRRAEGGDFLSLKAGTLDPGHDLMPRAELWTDSALPWVPLIADVPTYPGQPQDHEALRAAWSDWRRGKTLAFYDDNAARYADYSEREEPHPRLSAWLDTLTPGSRLLDLGCGVGWATAQMRQRGFAARAMDGSRGLAEQAKQRHGVEVELVSFGELVEKASFDAVWAFFSLMHAPRDRMPDHLRRIYDAMVPGGRLYLGLKEGEGAARDPQGRLYTYYTETELRRRLDHGGFEVTALTRGEGVSFDGTPTANLYVEATRG</sequence>
<dbReference type="EMBL" id="CP049811">
    <property type="protein sequence ID" value="QIK41718.1"/>
    <property type="molecule type" value="Genomic_DNA"/>
</dbReference>
<evidence type="ECO:0000256" key="4">
    <source>
        <dbReference type="ARBA" id="ARBA00023239"/>
    </source>
</evidence>
<dbReference type="SUPFAM" id="SSF51316">
    <property type="entry name" value="Mss4-like"/>
    <property type="match status" value="1"/>
</dbReference>
<keyword evidence="4" id="KW-0456">Lyase</keyword>
<name>A0A6G7VPD5_9RHOB</name>
<keyword evidence="3" id="KW-0862">Zinc</keyword>
<keyword evidence="2" id="KW-0479">Metal-binding</keyword>
<dbReference type="Gene3D" id="3.40.50.150">
    <property type="entry name" value="Vaccinia Virus protein VP39"/>
    <property type="match status" value="1"/>
</dbReference>
<dbReference type="InterPro" id="IPR006913">
    <property type="entry name" value="CENP-V/GFA"/>
</dbReference>
<evidence type="ECO:0000256" key="2">
    <source>
        <dbReference type="ARBA" id="ARBA00022723"/>
    </source>
</evidence>
<proteinExistence type="inferred from homology"/>
<dbReference type="CDD" id="cd02440">
    <property type="entry name" value="AdoMet_MTases"/>
    <property type="match status" value="1"/>
</dbReference>
<reference evidence="6 7" key="1">
    <citation type="submission" date="2020-03" db="EMBL/GenBank/DDBJ databases">
        <title>Complete genome sequence of Monaibacterium sp. ALG8 with diverse plasmids.</title>
        <authorList>
            <person name="Sun C."/>
        </authorList>
    </citation>
    <scope>NUCLEOTIDE SEQUENCE [LARGE SCALE GENOMIC DNA]</scope>
    <source>
        <strain evidence="6 7">ALG8</strain>
    </source>
</reference>
<evidence type="ECO:0000313" key="7">
    <source>
        <dbReference type="Proteomes" id="UP000500791"/>
    </source>
</evidence>
<dbReference type="GO" id="GO:0016846">
    <property type="term" value="F:carbon-sulfur lyase activity"/>
    <property type="evidence" value="ECO:0007669"/>
    <property type="project" value="InterPro"/>
</dbReference>
<dbReference type="Pfam" id="PF04828">
    <property type="entry name" value="GFA"/>
    <property type="match status" value="1"/>
</dbReference>
<dbReference type="Gene3D" id="3.90.1590.10">
    <property type="entry name" value="glutathione-dependent formaldehyde- activating enzyme (gfa)"/>
    <property type="match status" value="1"/>
</dbReference>
<protein>
    <submittedName>
        <fullName evidence="6">Methyltransferase domain-containing protein</fullName>
    </submittedName>
</protein>
<dbReference type="AlphaFoldDB" id="A0A6G7VPD5"/>
<comment type="similarity">
    <text evidence="1">Belongs to the Gfa family.</text>
</comment>
<dbReference type="PANTHER" id="PTHR33337:SF40">
    <property type="entry name" value="CENP-V_GFA DOMAIN-CONTAINING PROTEIN-RELATED"/>
    <property type="match status" value="1"/>
</dbReference>
<feature type="domain" description="CENP-V/GFA" evidence="5">
    <location>
        <begin position="11"/>
        <end position="128"/>
    </location>
</feature>
<evidence type="ECO:0000259" key="5">
    <source>
        <dbReference type="PROSITE" id="PS51891"/>
    </source>
</evidence>
<dbReference type="GO" id="GO:0032259">
    <property type="term" value="P:methylation"/>
    <property type="evidence" value="ECO:0007669"/>
    <property type="project" value="UniProtKB-KW"/>
</dbReference>
<keyword evidence="6" id="KW-0808">Transferase</keyword>
<dbReference type="KEGG" id="mon:G8E03_13740"/>
<dbReference type="SUPFAM" id="SSF53335">
    <property type="entry name" value="S-adenosyl-L-methionine-dependent methyltransferases"/>
    <property type="match status" value="1"/>
</dbReference>
<dbReference type="PANTHER" id="PTHR33337">
    <property type="entry name" value="GFA DOMAIN-CONTAINING PROTEIN"/>
    <property type="match status" value="1"/>
</dbReference>
<gene>
    <name evidence="6" type="ORF">G8E03_13740</name>
</gene>